<dbReference type="SUPFAM" id="SSF53335">
    <property type="entry name" value="S-adenosyl-L-methionine-dependent methyltransferases"/>
    <property type="match status" value="1"/>
</dbReference>
<evidence type="ECO:0000256" key="6">
    <source>
        <dbReference type="ARBA" id="ARBA00022552"/>
    </source>
</evidence>
<dbReference type="InterPro" id="IPR001678">
    <property type="entry name" value="MeTrfase_RsmB-F_NOP2_dom"/>
</dbReference>
<accession>A0A6N7F054</accession>
<evidence type="ECO:0000256" key="1">
    <source>
        <dbReference type="ARBA" id="ARBA00002724"/>
    </source>
</evidence>
<dbReference type="Pfam" id="PF22458">
    <property type="entry name" value="RsmF-B_ferredox"/>
    <property type="match status" value="1"/>
</dbReference>
<evidence type="ECO:0000256" key="3">
    <source>
        <dbReference type="ARBA" id="ARBA00007494"/>
    </source>
</evidence>
<dbReference type="InterPro" id="IPR006027">
    <property type="entry name" value="NusB_RsmB_TIM44"/>
</dbReference>
<gene>
    <name evidence="16" type="primary">rsmB</name>
    <name evidence="16" type="ORF">GCU85_05355</name>
</gene>
<dbReference type="CDD" id="cd02440">
    <property type="entry name" value="AdoMet_MTases"/>
    <property type="match status" value="1"/>
</dbReference>
<feature type="binding site" evidence="14">
    <location>
        <begin position="303"/>
        <end position="309"/>
    </location>
    <ligand>
        <name>S-adenosyl-L-methionine</name>
        <dbReference type="ChEBI" id="CHEBI:59789"/>
    </ligand>
</feature>
<dbReference type="SUPFAM" id="SSF48013">
    <property type="entry name" value="NusB-like"/>
    <property type="match status" value="1"/>
</dbReference>
<dbReference type="PROSITE" id="PS01153">
    <property type="entry name" value="NOL1_NOP2_SUN"/>
    <property type="match status" value="1"/>
</dbReference>
<feature type="active site" description="Nucleophile" evidence="14">
    <location>
        <position position="430"/>
    </location>
</feature>
<evidence type="ECO:0000256" key="9">
    <source>
        <dbReference type="ARBA" id="ARBA00022691"/>
    </source>
</evidence>
<dbReference type="PANTHER" id="PTHR22807:SF61">
    <property type="entry name" value="NOL1_NOP2_SUN FAMILY PROTEIN _ ANTITERMINATION NUSB DOMAIN-CONTAINING PROTEIN"/>
    <property type="match status" value="1"/>
</dbReference>
<dbReference type="NCBIfam" id="TIGR00563">
    <property type="entry name" value="rsmB"/>
    <property type="match status" value="1"/>
</dbReference>
<keyword evidence="5" id="KW-0963">Cytoplasm</keyword>
<dbReference type="GO" id="GO:0006355">
    <property type="term" value="P:regulation of DNA-templated transcription"/>
    <property type="evidence" value="ECO:0007669"/>
    <property type="project" value="InterPro"/>
</dbReference>
<evidence type="ECO:0000256" key="10">
    <source>
        <dbReference type="ARBA" id="ARBA00022884"/>
    </source>
</evidence>
<dbReference type="InParanoid" id="A0A6N7F054"/>
<sequence>MTGNREKALIRQGVSQWQVVGGVCFFVTVYAADDAISPRLAAVYAINDVINSGQSLRYALSKNLEKIATAADKGLCHEITYGTLRYYPSLVKTLRPYLKKNITKKNQIVKILLVSALYQLIQLKLPSYAVINESVALCKSLNMAWATGFANAVLRRIAGAEDLAKDSVKYSAKDAAKNAAKDAIMQQDDFADHPTWLWQRIQRAYPDKAETLLAANHQPAPMMLRVHDTARFSQTSYLAALQAAGIDAAAHIDAKAAIVLAAPVAVSQLPFFDEGAVTVQDANAQLAANLLGVKAGHHVLDACAAPGGKTAHIATKASPITLTAVEIDPTRSERMRDTLSRLKAGFAHDVTINVKVADLADLAAWHNGQSFDRILLDAPCSATGVIRKHPDILHHRRESDLQALCQLQGQLLDLCWQLLAPGGRLLYATCSVLPEENQQQIARFLQRHTAAKLRPLAHNRTVAVADHNQSNHEQGGVQNPELSGCLQFLPDAWGDGFFYAALEK</sequence>
<dbReference type="InterPro" id="IPR023267">
    <property type="entry name" value="RCMT"/>
</dbReference>
<feature type="binding site" evidence="14">
    <location>
        <position position="326"/>
    </location>
    <ligand>
        <name>S-adenosyl-L-methionine</name>
        <dbReference type="ChEBI" id="CHEBI:59789"/>
    </ligand>
</feature>
<feature type="binding site" evidence="14">
    <location>
        <position position="377"/>
    </location>
    <ligand>
        <name>S-adenosyl-L-methionine</name>
        <dbReference type="ChEBI" id="CHEBI:59789"/>
    </ligand>
</feature>
<dbReference type="FunFam" id="3.40.50.150:FF:000022">
    <property type="entry name" value="Ribosomal RNA small subunit methyltransferase B"/>
    <property type="match status" value="1"/>
</dbReference>
<dbReference type="GO" id="GO:0008649">
    <property type="term" value="F:rRNA methyltransferase activity"/>
    <property type="evidence" value="ECO:0007669"/>
    <property type="project" value="InterPro"/>
</dbReference>
<dbReference type="GO" id="GO:0005737">
    <property type="term" value="C:cytoplasm"/>
    <property type="evidence" value="ECO:0007669"/>
    <property type="project" value="UniProtKB-SubCell"/>
</dbReference>
<evidence type="ECO:0000313" key="16">
    <source>
        <dbReference type="EMBL" id="MPV86158.1"/>
    </source>
</evidence>
<dbReference type="PRINTS" id="PR02008">
    <property type="entry name" value="RCMTFAMILY"/>
</dbReference>
<keyword evidence="6" id="KW-0698">rRNA processing</keyword>
<dbReference type="PANTHER" id="PTHR22807">
    <property type="entry name" value="NOP2 YEAST -RELATED NOL1/NOP2/FMU SUN DOMAIN-CONTAINING"/>
    <property type="match status" value="1"/>
</dbReference>
<dbReference type="Gene3D" id="1.10.940.10">
    <property type="entry name" value="NusB-like"/>
    <property type="match status" value="1"/>
</dbReference>
<dbReference type="InterPro" id="IPR018314">
    <property type="entry name" value="RsmB/NOL1/NOP2-like_CS"/>
</dbReference>
<evidence type="ECO:0000256" key="2">
    <source>
        <dbReference type="ARBA" id="ARBA00004496"/>
    </source>
</evidence>
<keyword evidence="7 14" id="KW-0489">Methyltransferase</keyword>
<dbReference type="Pfam" id="PF01189">
    <property type="entry name" value="Methyltr_RsmB-F"/>
    <property type="match status" value="1"/>
</dbReference>
<keyword evidence="17" id="KW-1185">Reference proteome</keyword>
<dbReference type="NCBIfam" id="NF008149">
    <property type="entry name" value="PRK10901.1"/>
    <property type="match status" value="1"/>
</dbReference>
<dbReference type="EC" id="2.1.1.176" evidence="4"/>
<dbReference type="InterPro" id="IPR029063">
    <property type="entry name" value="SAM-dependent_MTases_sf"/>
</dbReference>
<evidence type="ECO:0000256" key="12">
    <source>
        <dbReference type="ARBA" id="ARBA00031088"/>
    </source>
</evidence>
<feature type="binding site" evidence="14">
    <location>
        <position position="358"/>
    </location>
    <ligand>
        <name>S-adenosyl-L-methionine</name>
        <dbReference type="ChEBI" id="CHEBI:59789"/>
    </ligand>
</feature>
<dbReference type="InterPro" id="IPR004573">
    <property type="entry name" value="rRNA_ssu_MeTfrase_B"/>
</dbReference>
<dbReference type="Pfam" id="PF01029">
    <property type="entry name" value="NusB"/>
    <property type="match status" value="1"/>
</dbReference>
<evidence type="ECO:0000256" key="5">
    <source>
        <dbReference type="ARBA" id="ARBA00022490"/>
    </source>
</evidence>
<dbReference type="FunCoup" id="A0A6N7F054">
    <property type="interactions" value="461"/>
</dbReference>
<evidence type="ECO:0000256" key="11">
    <source>
        <dbReference type="ARBA" id="ARBA00030399"/>
    </source>
</evidence>
<name>A0A6N7F054_9GAMM</name>
<feature type="domain" description="SAM-dependent MTase RsmB/NOP-type" evidence="15">
    <location>
        <begin position="212"/>
        <end position="504"/>
    </location>
</feature>
<protein>
    <recommendedName>
        <fullName evidence="4">16S rRNA (cytosine(967)-C(5))-methyltransferase</fullName>
        <ecNumber evidence="4">2.1.1.176</ecNumber>
    </recommendedName>
    <alternativeName>
        <fullName evidence="11">16S rRNA m5C967 methyltransferase</fullName>
    </alternativeName>
    <alternativeName>
        <fullName evidence="12">rRNA (cytosine-C(5)-)-methyltransferase RsmB</fullName>
    </alternativeName>
</protein>
<evidence type="ECO:0000256" key="14">
    <source>
        <dbReference type="PROSITE-ProRule" id="PRU01023"/>
    </source>
</evidence>
<comment type="catalytic activity">
    <reaction evidence="13">
        <text>cytidine(967) in 16S rRNA + S-adenosyl-L-methionine = 5-methylcytidine(967) in 16S rRNA + S-adenosyl-L-homocysteine + H(+)</text>
        <dbReference type="Rhea" id="RHEA:42748"/>
        <dbReference type="Rhea" id="RHEA-COMP:10219"/>
        <dbReference type="Rhea" id="RHEA-COMP:10220"/>
        <dbReference type="ChEBI" id="CHEBI:15378"/>
        <dbReference type="ChEBI" id="CHEBI:57856"/>
        <dbReference type="ChEBI" id="CHEBI:59789"/>
        <dbReference type="ChEBI" id="CHEBI:74483"/>
        <dbReference type="ChEBI" id="CHEBI:82748"/>
        <dbReference type="EC" id="2.1.1.176"/>
    </reaction>
</comment>
<evidence type="ECO:0000256" key="8">
    <source>
        <dbReference type="ARBA" id="ARBA00022679"/>
    </source>
</evidence>
<dbReference type="GO" id="GO:0003723">
    <property type="term" value="F:RNA binding"/>
    <property type="evidence" value="ECO:0007669"/>
    <property type="project" value="UniProtKB-UniRule"/>
</dbReference>
<comment type="function">
    <text evidence="1">Specifically methylates the cytosine at position 967 (m5C967) of 16S rRNA.</text>
</comment>
<dbReference type="AlphaFoldDB" id="A0A6N7F054"/>
<keyword evidence="8 14" id="KW-0808">Transferase</keyword>
<organism evidence="16 17">
    <name type="scientific">Ostreibacterium oceani</name>
    <dbReference type="NCBI Taxonomy" id="2654998"/>
    <lineage>
        <taxon>Bacteria</taxon>
        <taxon>Pseudomonadati</taxon>
        <taxon>Pseudomonadota</taxon>
        <taxon>Gammaproteobacteria</taxon>
        <taxon>Cardiobacteriales</taxon>
        <taxon>Ostreibacteriaceae</taxon>
        <taxon>Ostreibacterium</taxon>
    </lineage>
</organism>
<evidence type="ECO:0000256" key="4">
    <source>
        <dbReference type="ARBA" id="ARBA00012140"/>
    </source>
</evidence>
<reference evidence="16 17" key="1">
    <citation type="submission" date="2019-10" db="EMBL/GenBank/DDBJ databases">
        <title>Cardiobacteriales fam. a chemoheterotrophic member of the order Cardiobacteriales, and proposal of Cardiobacteriales fam. nov.</title>
        <authorList>
            <person name="Wang C."/>
        </authorList>
    </citation>
    <scope>NUCLEOTIDE SEQUENCE [LARGE SCALE GENOMIC DNA]</scope>
    <source>
        <strain evidence="16 17">ML27</strain>
    </source>
</reference>
<dbReference type="EMBL" id="WHNW01000004">
    <property type="protein sequence ID" value="MPV86158.1"/>
    <property type="molecule type" value="Genomic_DNA"/>
</dbReference>
<proteinExistence type="inferred from homology"/>
<dbReference type="Gene3D" id="3.40.50.150">
    <property type="entry name" value="Vaccinia Virus protein VP39"/>
    <property type="match status" value="1"/>
</dbReference>
<evidence type="ECO:0000256" key="13">
    <source>
        <dbReference type="ARBA" id="ARBA00047283"/>
    </source>
</evidence>
<dbReference type="PROSITE" id="PS51686">
    <property type="entry name" value="SAM_MT_RSMB_NOP"/>
    <property type="match status" value="1"/>
</dbReference>
<evidence type="ECO:0000256" key="7">
    <source>
        <dbReference type="ARBA" id="ARBA00022603"/>
    </source>
</evidence>
<evidence type="ECO:0000259" key="15">
    <source>
        <dbReference type="PROSITE" id="PS51686"/>
    </source>
</evidence>
<comment type="caution">
    <text evidence="16">The sequence shown here is derived from an EMBL/GenBank/DDBJ whole genome shotgun (WGS) entry which is preliminary data.</text>
</comment>
<comment type="subcellular location">
    <subcellularLocation>
        <location evidence="2">Cytoplasm</location>
    </subcellularLocation>
</comment>
<dbReference type="InterPro" id="IPR035926">
    <property type="entry name" value="NusB-like_sf"/>
</dbReference>
<dbReference type="InterPro" id="IPR049560">
    <property type="entry name" value="MeTrfase_RsmB-F_NOP2_cat"/>
</dbReference>
<evidence type="ECO:0000313" key="17">
    <source>
        <dbReference type="Proteomes" id="UP000471298"/>
    </source>
</evidence>
<keyword evidence="10 14" id="KW-0694">RNA-binding</keyword>
<dbReference type="InterPro" id="IPR054728">
    <property type="entry name" value="RsmB-like_ferredoxin"/>
</dbReference>
<keyword evidence="9 14" id="KW-0949">S-adenosyl-L-methionine</keyword>
<comment type="similarity">
    <text evidence="3 14">Belongs to the class I-like SAM-binding methyltransferase superfamily. RsmB/NOP family.</text>
</comment>
<dbReference type="Proteomes" id="UP000471298">
    <property type="component" value="Unassembled WGS sequence"/>
</dbReference>
<dbReference type="Gene3D" id="3.30.70.1170">
    <property type="entry name" value="Sun protein, domain 3"/>
    <property type="match status" value="1"/>
</dbReference>